<evidence type="ECO:0000313" key="3">
    <source>
        <dbReference type="EMBL" id="QAT41809.1"/>
    </source>
</evidence>
<dbReference type="RefSeq" id="WP_128744463.1">
    <property type="nucleotide sequence ID" value="NZ_CP035281.1"/>
</dbReference>
<dbReference type="Pfam" id="PF13240">
    <property type="entry name" value="Zn_Ribbon_1"/>
    <property type="match status" value="1"/>
</dbReference>
<feature type="transmembrane region" description="Helical" evidence="1">
    <location>
        <begin position="12"/>
        <end position="33"/>
    </location>
</feature>
<keyword evidence="1" id="KW-0472">Membrane</keyword>
<keyword evidence="4" id="KW-1185">Reference proteome</keyword>
<evidence type="ECO:0000313" key="4">
    <source>
        <dbReference type="Proteomes" id="UP000287601"/>
    </source>
</evidence>
<keyword evidence="1" id="KW-1133">Transmembrane helix</keyword>
<dbReference type="EMBL" id="CP035281">
    <property type="protein sequence ID" value="QAT41809.1"/>
    <property type="molecule type" value="Genomic_DNA"/>
</dbReference>
<gene>
    <name evidence="3" type="ORF">EQM06_00415</name>
</gene>
<accession>A0A410PSE0</accession>
<evidence type="ECO:0000256" key="1">
    <source>
        <dbReference type="SAM" id="Phobius"/>
    </source>
</evidence>
<keyword evidence="1" id="KW-0812">Transmembrane</keyword>
<evidence type="ECO:0000259" key="2">
    <source>
        <dbReference type="Pfam" id="PF13240"/>
    </source>
</evidence>
<feature type="domain" description="Zinc-ribbon" evidence="2">
    <location>
        <begin position="111"/>
        <end position="132"/>
    </location>
</feature>
<protein>
    <submittedName>
        <fullName evidence="3">Zinc ribbon domain-containing protein</fullName>
    </submittedName>
</protein>
<organism evidence="3 4">
    <name type="scientific">Aminipila luticellarii</name>
    <dbReference type="NCBI Taxonomy" id="2507160"/>
    <lineage>
        <taxon>Bacteria</taxon>
        <taxon>Bacillati</taxon>
        <taxon>Bacillota</taxon>
        <taxon>Clostridia</taxon>
        <taxon>Peptostreptococcales</taxon>
        <taxon>Anaerovoracaceae</taxon>
        <taxon>Aminipila</taxon>
    </lineage>
</organism>
<dbReference type="InterPro" id="IPR026870">
    <property type="entry name" value="Zinc_ribbon_dom"/>
</dbReference>
<proteinExistence type="predicted"/>
<sequence>MKSIKPGRGPSMMSGLSSVFVGIFGVIWTIGAAGMGAPAFFSLFGIVFVGIAIVQAVYNFNNATSKDRFSEFDIVDETEESDPLQELVHKKTDTGSMPEKETSLDFEVSAFCPYCGAKLGEGFQFCSKCGKKMPE</sequence>
<dbReference type="AlphaFoldDB" id="A0A410PSE0"/>
<feature type="transmembrane region" description="Helical" evidence="1">
    <location>
        <begin position="39"/>
        <end position="60"/>
    </location>
</feature>
<dbReference type="KEGG" id="amij:EQM06_00415"/>
<dbReference type="Proteomes" id="UP000287601">
    <property type="component" value="Chromosome"/>
</dbReference>
<reference evidence="3 4" key="1">
    <citation type="submission" date="2019-01" db="EMBL/GenBank/DDBJ databases">
        <title>Draft genomes of a novel of Aminipila strains.</title>
        <authorList>
            <person name="Ma S."/>
        </authorList>
    </citation>
    <scope>NUCLEOTIDE SEQUENCE [LARGE SCALE GENOMIC DNA]</scope>
    <source>
        <strain evidence="4">JN-39</strain>
    </source>
</reference>
<dbReference type="OrthoDB" id="122883at2"/>
<name>A0A410PSE0_9FIRM</name>